<feature type="transmembrane region" description="Helical" evidence="2">
    <location>
        <begin position="408"/>
        <end position="431"/>
    </location>
</feature>
<gene>
    <name evidence="3" type="ORF">M501DRAFT_1003713</name>
</gene>
<evidence type="ECO:0000313" key="3">
    <source>
        <dbReference type="EMBL" id="KAF2839159.1"/>
    </source>
</evidence>
<dbReference type="Pfam" id="PF11915">
    <property type="entry name" value="DUF3433"/>
    <property type="match status" value="2"/>
</dbReference>
<feature type="transmembrane region" description="Helical" evidence="2">
    <location>
        <begin position="366"/>
        <end position="388"/>
    </location>
</feature>
<feature type="transmembrane region" description="Helical" evidence="2">
    <location>
        <begin position="556"/>
        <end position="578"/>
    </location>
</feature>
<dbReference type="EMBL" id="MU006095">
    <property type="protein sequence ID" value="KAF2839159.1"/>
    <property type="molecule type" value="Genomic_DNA"/>
</dbReference>
<keyword evidence="2" id="KW-0812">Transmembrane</keyword>
<evidence type="ECO:0000313" key="4">
    <source>
        <dbReference type="Proteomes" id="UP000799429"/>
    </source>
</evidence>
<evidence type="ECO:0000256" key="1">
    <source>
        <dbReference type="SAM" id="MobiDB-lite"/>
    </source>
</evidence>
<comment type="caution">
    <text evidence="3">The sequence shown here is derived from an EMBL/GenBank/DDBJ whole genome shotgun (WGS) entry which is preliminary data.</text>
</comment>
<reference evidence="3" key="1">
    <citation type="journal article" date="2020" name="Stud. Mycol.">
        <title>101 Dothideomycetes genomes: a test case for predicting lifestyles and emergence of pathogens.</title>
        <authorList>
            <person name="Haridas S."/>
            <person name="Albert R."/>
            <person name="Binder M."/>
            <person name="Bloem J."/>
            <person name="Labutti K."/>
            <person name="Salamov A."/>
            <person name="Andreopoulos B."/>
            <person name="Baker S."/>
            <person name="Barry K."/>
            <person name="Bills G."/>
            <person name="Bluhm B."/>
            <person name="Cannon C."/>
            <person name="Castanera R."/>
            <person name="Culley D."/>
            <person name="Daum C."/>
            <person name="Ezra D."/>
            <person name="Gonzalez J."/>
            <person name="Henrissat B."/>
            <person name="Kuo A."/>
            <person name="Liang C."/>
            <person name="Lipzen A."/>
            <person name="Lutzoni F."/>
            <person name="Magnuson J."/>
            <person name="Mondo S."/>
            <person name="Nolan M."/>
            <person name="Ohm R."/>
            <person name="Pangilinan J."/>
            <person name="Park H.-J."/>
            <person name="Ramirez L."/>
            <person name="Alfaro M."/>
            <person name="Sun H."/>
            <person name="Tritt A."/>
            <person name="Yoshinaga Y."/>
            <person name="Zwiers L.-H."/>
            <person name="Turgeon B."/>
            <person name="Goodwin S."/>
            <person name="Spatafora J."/>
            <person name="Crous P."/>
            <person name="Grigoriev I."/>
        </authorList>
    </citation>
    <scope>NUCLEOTIDE SEQUENCE</scope>
    <source>
        <strain evidence="3">CBS 101060</strain>
    </source>
</reference>
<feature type="transmembrane region" description="Helical" evidence="2">
    <location>
        <begin position="604"/>
        <end position="621"/>
    </location>
</feature>
<feature type="region of interest" description="Disordered" evidence="1">
    <location>
        <begin position="192"/>
        <end position="212"/>
    </location>
</feature>
<dbReference type="InterPro" id="IPR021840">
    <property type="entry name" value="DUF3433"/>
</dbReference>
<feature type="transmembrane region" description="Helical" evidence="2">
    <location>
        <begin position="729"/>
        <end position="749"/>
    </location>
</feature>
<feature type="region of interest" description="Disordered" evidence="1">
    <location>
        <begin position="1"/>
        <end position="148"/>
    </location>
</feature>
<keyword evidence="4" id="KW-1185">Reference proteome</keyword>
<dbReference type="PANTHER" id="PTHR37544:SF1">
    <property type="entry name" value="PHOSPHORIBOSYLAMINOIMIDAZOLE-SUCCINOCARBOXAMIDE SYNTHASE"/>
    <property type="match status" value="1"/>
</dbReference>
<feature type="transmembrane region" description="Helical" evidence="2">
    <location>
        <begin position="254"/>
        <end position="277"/>
    </location>
</feature>
<feature type="transmembrane region" description="Helical" evidence="2">
    <location>
        <begin position="297"/>
        <end position="316"/>
    </location>
</feature>
<dbReference type="AlphaFoldDB" id="A0A9P4VT25"/>
<protein>
    <recommendedName>
        <fullName evidence="5">Phosphoribosylaminoimidazole-succinocarboxamide synthase</fullName>
    </recommendedName>
</protein>
<feature type="compositionally biased region" description="Low complexity" evidence="1">
    <location>
        <begin position="94"/>
        <end position="108"/>
    </location>
</feature>
<feature type="compositionally biased region" description="Basic and acidic residues" evidence="1">
    <location>
        <begin position="202"/>
        <end position="212"/>
    </location>
</feature>
<proteinExistence type="predicted"/>
<accession>A0A9P4VT25</accession>
<evidence type="ECO:0000256" key="2">
    <source>
        <dbReference type="SAM" id="Phobius"/>
    </source>
</evidence>
<keyword evidence="2" id="KW-1133">Transmembrane helix</keyword>
<dbReference type="OrthoDB" id="3057599at2759"/>
<sequence length="895" mass="99862">MSSEDPARLSLKQTNVSRPELQHTDSRQSITASEDYFSFSEDPTTDSDDRSQLTAIRDPTPPSHYRTPQQSHEMIPSEPALPSIRGTGKRRAPIAESSSAAAAVPPFAENKRISRKPVGSRTSSPTENEAKRMAIEQRAPTVTPGVDNSPYIQFALEQLTRDEEVRGSRHYPTAASPLYPVERIIPDEGLGYINRAPPADPPPRREPDKDIDRHKHRMPANVVRKDDVLVAFNPPKDSFQYPQLRFLPTIIRPVWLILFLFLSLLMLAALIFCAIYSDTKDTDDGLWGYTSFGDGRYFVFQYLPTLIGVLFLLWLIQIQIAVQRMSVFMGISSTSETARLGAPYLKLYPTQFLFPNLQHFRRGQPLLGVFFLFSWLFNFTVPLLGGAFNIRYVRGSSSWKWVGVEGVLWVIVVFYILEVIGLILVLITVITKPSGLKWDARSLADIAVMIEKSNIINNFSGSEIMPDTSVTQERVPIGQRSAYRLGYWTARRNTRDVFYAIGEEGARPRSYDIRGNKIRDVGYEKEGTDLEAGGEIIGLRSASARRRHLPWFLRDTFVVAWIVIALVLFIALLVVSFVNNAVRDGFLPDVNAYADSDGFSPSNFLYSFLPALLGLILFLLYQPLDFAFRRLTPFARLSSPSGAAADESLLLDYPYRQPISISLAAVSAGDWRVCILSFQALINAVLPVLAGGVFWTQWYPSNTPDSNADATAATSNTSGGTTRVAAQPAAFYALCVFLALYALSLFAVAPQRKVLALPHPAMTLTDIVSWLYQSRMLTQRAFHNPATKEELVTRLMGYSPVRNVGAGKSLVTLFSPSHRRLPGVSGASTSRLNISAPIPFREKETGTSLAQRRELELKKFRFGIYEGVDGREHLGIDQMGNVRGEASRERAVRNV</sequence>
<name>A0A9P4VT25_9PEZI</name>
<evidence type="ECO:0008006" key="5">
    <source>
        <dbReference type="Google" id="ProtNLM"/>
    </source>
</evidence>
<feature type="transmembrane region" description="Helical" evidence="2">
    <location>
        <begin position="673"/>
        <end position="695"/>
    </location>
</feature>
<dbReference type="PANTHER" id="PTHR37544">
    <property type="entry name" value="SPRAY-RELATED"/>
    <property type="match status" value="1"/>
</dbReference>
<organism evidence="3 4">
    <name type="scientific">Patellaria atrata CBS 101060</name>
    <dbReference type="NCBI Taxonomy" id="1346257"/>
    <lineage>
        <taxon>Eukaryota</taxon>
        <taxon>Fungi</taxon>
        <taxon>Dikarya</taxon>
        <taxon>Ascomycota</taxon>
        <taxon>Pezizomycotina</taxon>
        <taxon>Dothideomycetes</taxon>
        <taxon>Dothideomycetes incertae sedis</taxon>
        <taxon>Patellariales</taxon>
        <taxon>Patellariaceae</taxon>
        <taxon>Patellaria</taxon>
    </lineage>
</organism>
<keyword evidence="2" id="KW-0472">Membrane</keyword>
<dbReference type="Proteomes" id="UP000799429">
    <property type="component" value="Unassembled WGS sequence"/>
</dbReference>